<dbReference type="Ensembl" id="ENSSTUT00000047712.1">
    <property type="protein sequence ID" value="ENSSTUP00000045721.1"/>
    <property type="gene ID" value="ENSSTUG00000019254.1"/>
</dbReference>
<dbReference type="GeneTree" id="ENSGT01150000289041"/>
<feature type="signal peptide" evidence="2">
    <location>
        <begin position="1"/>
        <end position="21"/>
    </location>
</feature>
<protein>
    <submittedName>
        <fullName evidence="3">Uncharacterized protein</fullName>
    </submittedName>
</protein>
<dbReference type="AlphaFoldDB" id="A0A673ZHU2"/>
<feature type="chain" id="PRO_5025498947" evidence="2">
    <location>
        <begin position="22"/>
        <end position="159"/>
    </location>
</feature>
<reference evidence="3" key="2">
    <citation type="submission" date="2025-09" db="UniProtKB">
        <authorList>
            <consortium name="Ensembl"/>
        </authorList>
    </citation>
    <scope>IDENTIFICATION</scope>
</reference>
<dbReference type="Proteomes" id="UP000472277">
    <property type="component" value="Chromosome 26"/>
</dbReference>
<proteinExistence type="predicted"/>
<sequence>MRVCSALSAGLLCHFSTTSSGMWVKSLGKPIQKKAILQPMCCDNCVVCSITSAPMYRWKHRSPDNRGQPAGTQGQPAGTRGQPAGTRGQPAGTRGQPAGTRGQPAGTRGQPAGTRGQPAGTRGQPAGTRGQPAGTRGQPSTMKMPNGGVLQFKFSTTFL</sequence>
<feature type="compositionally biased region" description="Low complexity" evidence="1">
    <location>
        <begin position="67"/>
        <end position="79"/>
    </location>
</feature>
<name>A0A673ZHU2_SALTR</name>
<organism evidence="3 4">
    <name type="scientific">Salmo trutta</name>
    <name type="common">Brown trout</name>
    <dbReference type="NCBI Taxonomy" id="8032"/>
    <lineage>
        <taxon>Eukaryota</taxon>
        <taxon>Metazoa</taxon>
        <taxon>Chordata</taxon>
        <taxon>Craniata</taxon>
        <taxon>Vertebrata</taxon>
        <taxon>Euteleostomi</taxon>
        <taxon>Actinopterygii</taxon>
        <taxon>Neopterygii</taxon>
        <taxon>Teleostei</taxon>
        <taxon>Protacanthopterygii</taxon>
        <taxon>Salmoniformes</taxon>
        <taxon>Salmonidae</taxon>
        <taxon>Salmoninae</taxon>
        <taxon>Salmo</taxon>
    </lineage>
</organism>
<evidence type="ECO:0000313" key="4">
    <source>
        <dbReference type="Proteomes" id="UP000472277"/>
    </source>
</evidence>
<dbReference type="InParanoid" id="A0A673ZHU2"/>
<evidence type="ECO:0000256" key="1">
    <source>
        <dbReference type="SAM" id="MobiDB-lite"/>
    </source>
</evidence>
<keyword evidence="4" id="KW-1185">Reference proteome</keyword>
<feature type="region of interest" description="Disordered" evidence="1">
    <location>
        <begin position="59"/>
        <end position="148"/>
    </location>
</feature>
<accession>A0A673ZHU2</accession>
<evidence type="ECO:0000313" key="3">
    <source>
        <dbReference type="Ensembl" id="ENSSTUP00000045721.1"/>
    </source>
</evidence>
<keyword evidence="2" id="KW-0732">Signal</keyword>
<reference evidence="3" key="1">
    <citation type="submission" date="2025-08" db="UniProtKB">
        <authorList>
            <consortium name="Ensembl"/>
        </authorList>
    </citation>
    <scope>IDENTIFICATION</scope>
</reference>
<evidence type="ECO:0000256" key="2">
    <source>
        <dbReference type="SAM" id="SignalP"/>
    </source>
</evidence>